<evidence type="ECO:0000313" key="4">
    <source>
        <dbReference type="Proteomes" id="UP000032452"/>
    </source>
</evidence>
<dbReference type="Pfam" id="PF12849">
    <property type="entry name" value="PBP_like_2"/>
    <property type="match status" value="1"/>
</dbReference>
<dbReference type="Proteomes" id="UP000032452">
    <property type="component" value="Unassembled WGS sequence"/>
</dbReference>
<dbReference type="OrthoDB" id="506979at2"/>
<accession>A0A0D8ZWD0</accession>
<dbReference type="PANTHER" id="PTHR30570:SF1">
    <property type="entry name" value="PHOSPHATE-BINDING PROTEIN PSTS"/>
    <property type="match status" value="1"/>
</dbReference>
<proteinExistence type="predicted"/>
<dbReference type="AlphaFoldDB" id="A0A0D8ZWD0"/>
<keyword evidence="4" id="KW-1185">Reference proteome</keyword>
<dbReference type="EMBL" id="JYON01000002">
    <property type="protein sequence ID" value="KJH73065.1"/>
    <property type="molecule type" value="Genomic_DNA"/>
</dbReference>
<name>A0A0D8ZWD0_9CYAN</name>
<protein>
    <submittedName>
        <fullName evidence="3">ABC transporter substrate-binding protein</fullName>
    </submittedName>
</protein>
<dbReference type="InterPro" id="IPR024370">
    <property type="entry name" value="PBP_domain"/>
</dbReference>
<evidence type="ECO:0000259" key="2">
    <source>
        <dbReference type="Pfam" id="PF12849"/>
    </source>
</evidence>
<sequence length="284" mass="30561">MQNLHNLAPFSIGIATVLLLQSCSKPPEAANKQNDELQGKLVLTGSSTVAPLVSEIAKRYESQHSGVRIDVQTGGSSRGIADARQGVADIGMVSRSLKDNEKELQAYTIAKDGISLIINQKNPVQKLTDKQIVDIYTDKINNWKQVGGSDAPITVVNKAEGRSTLELFADHFQIKTKDIKADVVIGDNEQGIKTVAGNPHAIGYVSIGSGEYAATHQTPIELLPVEGVTASIANVSKGTFPISRPLNLVTKTTPTGLQKDFIDFARSSQVQDIVKEQYFVPVAQ</sequence>
<reference evidence="3 4" key="1">
    <citation type="submission" date="2015-02" db="EMBL/GenBank/DDBJ databases">
        <title>Draft genome of a novel marine cyanobacterium (Chroococcales) isolated from South Atlantic Ocean.</title>
        <authorList>
            <person name="Rigonato J."/>
            <person name="Alvarenga D.O."/>
            <person name="Branco L.H."/>
            <person name="Varani A.M."/>
            <person name="Brandini F.P."/>
            <person name="Fiore M.F."/>
        </authorList>
    </citation>
    <scope>NUCLEOTIDE SEQUENCE [LARGE SCALE GENOMIC DNA]</scope>
    <source>
        <strain evidence="3 4">CENA595</strain>
    </source>
</reference>
<dbReference type="PATRIC" id="fig|1618023.3.peg.5091"/>
<feature type="domain" description="PBP" evidence="2">
    <location>
        <begin position="33"/>
        <end position="267"/>
    </location>
</feature>
<dbReference type="CDD" id="cd13653">
    <property type="entry name" value="PBP2_phosphate_like_1"/>
    <property type="match status" value="1"/>
</dbReference>
<dbReference type="SUPFAM" id="SSF53850">
    <property type="entry name" value="Periplasmic binding protein-like II"/>
    <property type="match status" value="1"/>
</dbReference>
<evidence type="ECO:0000256" key="1">
    <source>
        <dbReference type="ARBA" id="ARBA00022729"/>
    </source>
</evidence>
<gene>
    <name evidence="3" type="ORF">UH38_03085</name>
</gene>
<evidence type="ECO:0000313" key="3">
    <source>
        <dbReference type="EMBL" id="KJH73065.1"/>
    </source>
</evidence>
<dbReference type="RefSeq" id="WP_052672235.1">
    <property type="nucleotide sequence ID" value="NZ_CAWMDP010000059.1"/>
</dbReference>
<dbReference type="STRING" id="1618023.UH38_03085"/>
<dbReference type="Gene3D" id="3.40.190.10">
    <property type="entry name" value="Periplasmic binding protein-like II"/>
    <property type="match status" value="2"/>
</dbReference>
<comment type="caution">
    <text evidence="3">The sequence shown here is derived from an EMBL/GenBank/DDBJ whole genome shotgun (WGS) entry which is preliminary data.</text>
</comment>
<organism evidence="3 4">
    <name type="scientific">Aliterella atlantica CENA595</name>
    <dbReference type="NCBI Taxonomy" id="1618023"/>
    <lineage>
        <taxon>Bacteria</taxon>
        <taxon>Bacillati</taxon>
        <taxon>Cyanobacteriota</taxon>
        <taxon>Cyanophyceae</taxon>
        <taxon>Chroococcidiopsidales</taxon>
        <taxon>Aliterellaceae</taxon>
        <taxon>Aliterella</taxon>
    </lineage>
</organism>
<dbReference type="PANTHER" id="PTHR30570">
    <property type="entry name" value="PERIPLASMIC PHOSPHATE BINDING COMPONENT OF PHOSPHATE ABC TRANSPORTER"/>
    <property type="match status" value="1"/>
</dbReference>
<dbReference type="InterPro" id="IPR050811">
    <property type="entry name" value="Phosphate_ABC_transporter"/>
</dbReference>
<keyword evidence="1" id="KW-0732">Signal</keyword>